<evidence type="ECO:0000259" key="3">
    <source>
        <dbReference type="Pfam" id="PF00848"/>
    </source>
</evidence>
<keyword evidence="5" id="KW-1185">Reference proteome</keyword>
<evidence type="ECO:0000313" key="5">
    <source>
        <dbReference type="Proteomes" id="UP001589627"/>
    </source>
</evidence>
<dbReference type="Pfam" id="PF00848">
    <property type="entry name" value="Ring_hydroxyl_A"/>
    <property type="match status" value="1"/>
</dbReference>
<feature type="non-terminal residue" evidence="4">
    <location>
        <position position="216"/>
    </location>
</feature>
<protein>
    <submittedName>
        <fullName evidence="4">SRPBCC family protein</fullName>
    </submittedName>
</protein>
<dbReference type="SUPFAM" id="SSF55961">
    <property type="entry name" value="Bet v1-like"/>
    <property type="match status" value="1"/>
</dbReference>
<dbReference type="EMBL" id="JBHLZP010000404">
    <property type="protein sequence ID" value="MFB9837653.1"/>
    <property type="molecule type" value="Genomic_DNA"/>
</dbReference>
<name>A0ABV5YRJ8_9ACTN</name>
<accession>A0ABV5YRJ8</accession>
<dbReference type="Proteomes" id="UP001589627">
    <property type="component" value="Unassembled WGS sequence"/>
</dbReference>
<feature type="region of interest" description="Disordered" evidence="2">
    <location>
        <begin position="175"/>
        <end position="216"/>
    </location>
</feature>
<dbReference type="PANTHER" id="PTHR43756:SF5">
    <property type="entry name" value="CHOLINE MONOOXYGENASE, CHLOROPLASTIC"/>
    <property type="match status" value="1"/>
</dbReference>
<sequence length="216" mass="23937">MAVRHGLGVRQCHRPFTERAGALTTLVEPYGPERLALAARHEYDVRANWKVIVENYHECYHCPLIHPELCAVSPPASGDDNALPGAWVGGSTDLREHAETMTLDGRSGGAFVPGAERRRVHYFGLLISLHPDYVTMHRLRPLAPDRTGIECSWYVPAGVDDAGYAVEFWDRTNRQDRAESVQRGPPPFRPGPLAPDEDAVRTIAPDGRRRPPYGAG</sequence>
<comment type="caution">
    <text evidence="4">The sequence shown here is derived from an EMBL/GenBank/DDBJ whole genome shotgun (WGS) entry which is preliminary data.</text>
</comment>
<comment type="cofactor">
    <cofactor evidence="1">
        <name>Fe cation</name>
        <dbReference type="ChEBI" id="CHEBI:24875"/>
    </cofactor>
</comment>
<feature type="compositionally biased region" description="Pro residues" evidence="2">
    <location>
        <begin position="184"/>
        <end position="193"/>
    </location>
</feature>
<dbReference type="InterPro" id="IPR015879">
    <property type="entry name" value="Ring_hydroxy_dOase_asu_C_dom"/>
</dbReference>
<reference evidence="4 5" key="1">
    <citation type="submission" date="2024-09" db="EMBL/GenBank/DDBJ databases">
        <authorList>
            <person name="Sun Q."/>
            <person name="Mori K."/>
        </authorList>
    </citation>
    <scope>NUCLEOTIDE SEQUENCE [LARGE SCALE GENOMIC DNA]</scope>
    <source>
        <strain evidence="4 5">TBRC 0563</strain>
    </source>
</reference>
<dbReference type="PANTHER" id="PTHR43756">
    <property type="entry name" value="CHOLINE MONOOXYGENASE, CHLOROPLASTIC"/>
    <property type="match status" value="1"/>
</dbReference>
<dbReference type="InterPro" id="IPR001663">
    <property type="entry name" value="Rng_hydr_dOase-A"/>
</dbReference>
<proteinExistence type="predicted"/>
<feature type="domain" description="Aromatic-ring-hydroxylating dioxygenase alpha subunit C-terminal" evidence="3">
    <location>
        <begin position="33"/>
        <end position="202"/>
    </location>
</feature>
<evidence type="ECO:0000313" key="4">
    <source>
        <dbReference type="EMBL" id="MFB9837653.1"/>
    </source>
</evidence>
<organism evidence="4 5">
    <name type="scientific">Actinoallomurus acaciae</name>
    <dbReference type="NCBI Taxonomy" id="502577"/>
    <lineage>
        <taxon>Bacteria</taxon>
        <taxon>Bacillati</taxon>
        <taxon>Actinomycetota</taxon>
        <taxon>Actinomycetes</taxon>
        <taxon>Streptosporangiales</taxon>
        <taxon>Thermomonosporaceae</taxon>
        <taxon>Actinoallomurus</taxon>
    </lineage>
</organism>
<dbReference type="Gene3D" id="3.90.380.10">
    <property type="entry name" value="Naphthalene 1,2-dioxygenase Alpha Subunit, Chain A, domain 1"/>
    <property type="match status" value="2"/>
</dbReference>
<dbReference type="RefSeq" id="WP_378210531.1">
    <property type="nucleotide sequence ID" value="NZ_JBHLZP010000404.1"/>
</dbReference>
<gene>
    <name evidence="4" type="ORF">ACFFNX_36315</name>
</gene>
<evidence type="ECO:0000256" key="2">
    <source>
        <dbReference type="SAM" id="MobiDB-lite"/>
    </source>
</evidence>
<evidence type="ECO:0000256" key="1">
    <source>
        <dbReference type="ARBA" id="ARBA00001962"/>
    </source>
</evidence>